<dbReference type="Proteomes" id="UP000499080">
    <property type="component" value="Unassembled WGS sequence"/>
</dbReference>
<gene>
    <name evidence="2" type="ORF">AVEN_195103_1</name>
</gene>
<evidence type="ECO:0000313" key="3">
    <source>
        <dbReference type="Proteomes" id="UP000499080"/>
    </source>
</evidence>
<dbReference type="AlphaFoldDB" id="A0A4Y2BHK3"/>
<keyword evidence="3" id="KW-1185">Reference proteome</keyword>
<proteinExistence type="predicted"/>
<feature type="compositionally biased region" description="Low complexity" evidence="1">
    <location>
        <begin position="30"/>
        <end position="40"/>
    </location>
</feature>
<accession>A0A4Y2BHK3</accession>
<name>A0A4Y2BHK3_ARAVE</name>
<reference evidence="2 3" key="1">
    <citation type="journal article" date="2019" name="Sci. Rep.">
        <title>Orb-weaving spider Araneus ventricosus genome elucidates the spidroin gene catalogue.</title>
        <authorList>
            <person name="Kono N."/>
            <person name="Nakamura H."/>
            <person name="Ohtoshi R."/>
            <person name="Moran D.A.P."/>
            <person name="Shinohara A."/>
            <person name="Yoshida Y."/>
            <person name="Fujiwara M."/>
            <person name="Mori M."/>
            <person name="Tomita M."/>
            <person name="Arakawa K."/>
        </authorList>
    </citation>
    <scope>NUCLEOTIDE SEQUENCE [LARGE SCALE GENOMIC DNA]</scope>
</reference>
<evidence type="ECO:0000256" key="1">
    <source>
        <dbReference type="SAM" id="MobiDB-lite"/>
    </source>
</evidence>
<comment type="caution">
    <text evidence="2">The sequence shown here is derived from an EMBL/GenBank/DDBJ whole genome shotgun (WGS) entry which is preliminary data.</text>
</comment>
<organism evidence="2 3">
    <name type="scientific">Araneus ventricosus</name>
    <name type="common">Orbweaver spider</name>
    <name type="synonym">Epeira ventricosa</name>
    <dbReference type="NCBI Taxonomy" id="182803"/>
    <lineage>
        <taxon>Eukaryota</taxon>
        <taxon>Metazoa</taxon>
        <taxon>Ecdysozoa</taxon>
        <taxon>Arthropoda</taxon>
        <taxon>Chelicerata</taxon>
        <taxon>Arachnida</taxon>
        <taxon>Araneae</taxon>
        <taxon>Araneomorphae</taxon>
        <taxon>Entelegynae</taxon>
        <taxon>Araneoidea</taxon>
        <taxon>Araneidae</taxon>
        <taxon>Araneus</taxon>
    </lineage>
</organism>
<feature type="region of interest" description="Disordered" evidence="1">
    <location>
        <begin position="1"/>
        <end position="59"/>
    </location>
</feature>
<protein>
    <submittedName>
        <fullName evidence="2">Uncharacterized protein</fullName>
    </submittedName>
</protein>
<dbReference type="EMBL" id="BGPR01000077">
    <property type="protein sequence ID" value="GBL91207.1"/>
    <property type="molecule type" value="Genomic_DNA"/>
</dbReference>
<evidence type="ECO:0000313" key="2">
    <source>
        <dbReference type="EMBL" id="GBL91207.1"/>
    </source>
</evidence>
<feature type="compositionally biased region" description="Polar residues" evidence="1">
    <location>
        <begin position="45"/>
        <end position="57"/>
    </location>
</feature>
<sequence length="103" mass="11353">MECWVSSLEFSEMEEPWGGVEGGDGAPWNSSSTPSPLSPSGRQMRVSSSRAKSNTPLVPSPLSRIVDGCRFSRHPRHYRDVLHCQVLSIVSLTSRKILLVNSL</sequence>